<protein>
    <submittedName>
        <fullName evidence="1">Uncharacterized protein</fullName>
    </submittedName>
</protein>
<name>A0ABX4JR05_9HYPH</name>
<organism evidence="1 2">
    <name type="scientific">Rhizobium hidalgonense</name>
    <dbReference type="NCBI Taxonomy" id="1538159"/>
    <lineage>
        <taxon>Bacteria</taxon>
        <taxon>Pseudomonadati</taxon>
        <taxon>Pseudomonadota</taxon>
        <taxon>Alphaproteobacteria</taxon>
        <taxon>Hyphomicrobiales</taxon>
        <taxon>Rhizobiaceae</taxon>
        <taxon>Rhizobium/Agrobacterium group</taxon>
        <taxon>Rhizobium</taxon>
    </lineage>
</organism>
<dbReference type="Proteomes" id="UP000219914">
    <property type="component" value="Unassembled WGS sequence"/>
</dbReference>
<dbReference type="EMBL" id="NWSY01000015">
    <property type="protein sequence ID" value="PDT21899.1"/>
    <property type="molecule type" value="Genomic_DNA"/>
</dbReference>
<keyword evidence="2" id="KW-1185">Reference proteome</keyword>
<gene>
    <name evidence="1" type="ORF">CO674_20015</name>
</gene>
<evidence type="ECO:0000313" key="1">
    <source>
        <dbReference type="EMBL" id="PDT21899.1"/>
    </source>
</evidence>
<proteinExistence type="predicted"/>
<sequence length="152" mass="16901">MSGAENNTAVIYPPEFLFTFDVGLEHLVGGSIIWEALGKFGDADFPWKKPVTLRSIREKTYRGLVYPGVAGSIMIGLVDDVDFSQVRQELSDFGLQDLDGSGTFLTAACTPFEEASVCRKLESDFEYVKYAEMNNIVRVNDFSPGWSLTRLV</sequence>
<reference evidence="1 2" key="1">
    <citation type="submission" date="2017-09" db="EMBL/GenBank/DDBJ databases">
        <title>Comparative genomics of rhizobia isolated from Phaseolus vulgaris in China.</title>
        <authorList>
            <person name="Tong W."/>
        </authorList>
    </citation>
    <scope>NUCLEOTIDE SEQUENCE [LARGE SCALE GENOMIC DNA]</scope>
    <source>
        <strain evidence="1 2">FH14</strain>
    </source>
</reference>
<comment type="caution">
    <text evidence="1">The sequence shown here is derived from an EMBL/GenBank/DDBJ whole genome shotgun (WGS) entry which is preliminary data.</text>
</comment>
<accession>A0ABX4JR05</accession>
<evidence type="ECO:0000313" key="2">
    <source>
        <dbReference type="Proteomes" id="UP000219914"/>
    </source>
</evidence>